<organism evidence="1 3">
    <name type="scientific">Suillus plorans</name>
    <dbReference type="NCBI Taxonomy" id="116603"/>
    <lineage>
        <taxon>Eukaryota</taxon>
        <taxon>Fungi</taxon>
        <taxon>Dikarya</taxon>
        <taxon>Basidiomycota</taxon>
        <taxon>Agaricomycotina</taxon>
        <taxon>Agaricomycetes</taxon>
        <taxon>Agaricomycetidae</taxon>
        <taxon>Boletales</taxon>
        <taxon>Suillineae</taxon>
        <taxon>Suillaceae</taxon>
        <taxon>Suillus</taxon>
    </lineage>
</organism>
<proteinExistence type="predicted"/>
<accession>A0A9P7DIS7</accession>
<gene>
    <name evidence="2" type="ORF">HD556DRAFT_1223276</name>
    <name evidence="1" type="ORF">HD556DRAFT_1467586</name>
</gene>
<comment type="caution">
    <text evidence="1">The sequence shown here is derived from an EMBL/GenBank/DDBJ whole genome shotgun (WGS) entry which is preliminary data.</text>
</comment>
<evidence type="ECO:0000313" key="3">
    <source>
        <dbReference type="Proteomes" id="UP000719766"/>
    </source>
</evidence>
<dbReference type="EMBL" id="JABBWE010000019">
    <property type="protein sequence ID" value="KAG1796249.1"/>
    <property type="molecule type" value="Genomic_DNA"/>
</dbReference>
<name>A0A9P7DIS7_9AGAM</name>
<evidence type="ECO:0000313" key="1">
    <source>
        <dbReference type="EMBL" id="KAG1796249.1"/>
    </source>
</evidence>
<evidence type="ECO:0000313" key="2">
    <source>
        <dbReference type="EMBL" id="KAG1810374.1"/>
    </source>
</evidence>
<dbReference type="OrthoDB" id="2659442at2759"/>
<feature type="non-terminal residue" evidence="1">
    <location>
        <position position="1"/>
    </location>
</feature>
<dbReference type="RefSeq" id="XP_041168039.1">
    <property type="nucleotide sequence ID" value="XM_041296876.1"/>
</dbReference>
<sequence length="151" mass="17306">HILFDQDLRDKHNVCGLCLSIGLCEIRLARGAGGSEVVDISRSRCPNLFKIKLKNARKSTKHSPCTNTPLHCPYCDSDAAPVWKYSLSRHIDILHPSANKTRFEELWRIDNEESTQISTKFKMKARKRKQMTATSMLRISEEHSSRVALRQ</sequence>
<dbReference type="Proteomes" id="UP000719766">
    <property type="component" value="Unassembled WGS sequence"/>
</dbReference>
<protein>
    <submittedName>
        <fullName evidence="1">Uncharacterized protein</fullName>
    </submittedName>
</protein>
<dbReference type="AlphaFoldDB" id="A0A9P7DIS7"/>
<reference evidence="1" key="1">
    <citation type="journal article" date="2020" name="New Phytol.">
        <title>Comparative genomics reveals dynamic genome evolution in host specialist ectomycorrhizal fungi.</title>
        <authorList>
            <person name="Lofgren L.A."/>
            <person name="Nguyen N.H."/>
            <person name="Vilgalys R."/>
            <person name="Ruytinx J."/>
            <person name="Liao H.L."/>
            <person name="Branco S."/>
            <person name="Kuo A."/>
            <person name="LaButti K."/>
            <person name="Lipzen A."/>
            <person name="Andreopoulos W."/>
            <person name="Pangilinan J."/>
            <person name="Riley R."/>
            <person name="Hundley H."/>
            <person name="Na H."/>
            <person name="Barry K."/>
            <person name="Grigoriev I.V."/>
            <person name="Stajich J.E."/>
            <person name="Kennedy P.G."/>
        </authorList>
    </citation>
    <scope>NUCLEOTIDE SEQUENCE</scope>
    <source>
        <strain evidence="1">S12</strain>
    </source>
</reference>
<keyword evidence="3" id="KW-1185">Reference proteome</keyword>
<dbReference type="GeneID" id="64590640"/>
<dbReference type="EMBL" id="JABBWE010000001">
    <property type="protein sequence ID" value="KAG1810374.1"/>
    <property type="molecule type" value="Genomic_DNA"/>
</dbReference>